<accession>A0A2W1BMK4</accession>
<dbReference type="EMBL" id="KZ150024">
    <property type="protein sequence ID" value="PZC74855.1"/>
    <property type="molecule type" value="Genomic_DNA"/>
</dbReference>
<sequence length="145" mass="17058">MQLSRWGYLAFNSKFNFYPKHFPPIESTELLPVSKELRWSPAGRSDSCINSSRVPVAQRNTLVPSCLRFHWKPNPTIKLRRVWAVLGYPRPHSVNHAYRHGAWTKRRYQVSYQGQHGNESRGQLAYQLIYQKNTSQQSELFKKQL</sequence>
<proteinExistence type="predicted"/>
<dbReference type="AlphaFoldDB" id="A0A2W1BMK4"/>
<name>A0A2W1BMK4_HELAM</name>
<evidence type="ECO:0000313" key="2">
    <source>
        <dbReference type="Proteomes" id="UP000249218"/>
    </source>
</evidence>
<gene>
    <name evidence="1" type="primary">HaOG207119</name>
    <name evidence="1" type="ORF">B5X24_HaOG207119</name>
</gene>
<dbReference type="Proteomes" id="UP000249218">
    <property type="component" value="Unassembled WGS sequence"/>
</dbReference>
<keyword evidence="2" id="KW-1185">Reference proteome</keyword>
<organism evidence="1 2">
    <name type="scientific">Helicoverpa armigera</name>
    <name type="common">Cotton bollworm</name>
    <name type="synonym">Heliothis armigera</name>
    <dbReference type="NCBI Taxonomy" id="29058"/>
    <lineage>
        <taxon>Eukaryota</taxon>
        <taxon>Metazoa</taxon>
        <taxon>Ecdysozoa</taxon>
        <taxon>Arthropoda</taxon>
        <taxon>Hexapoda</taxon>
        <taxon>Insecta</taxon>
        <taxon>Pterygota</taxon>
        <taxon>Neoptera</taxon>
        <taxon>Endopterygota</taxon>
        <taxon>Lepidoptera</taxon>
        <taxon>Glossata</taxon>
        <taxon>Ditrysia</taxon>
        <taxon>Noctuoidea</taxon>
        <taxon>Noctuidae</taxon>
        <taxon>Heliothinae</taxon>
        <taxon>Helicoverpa</taxon>
    </lineage>
</organism>
<evidence type="ECO:0000313" key="1">
    <source>
        <dbReference type="EMBL" id="PZC74855.1"/>
    </source>
</evidence>
<reference evidence="1 2" key="1">
    <citation type="journal article" date="2017" name="BMC Biol.">
        <title>Genomic innovations, transcriptional plasticity and gene loss underlying the evolution and divergence of two highly polyphagous and invasive Helicoverpa pest species.</title>
        <authorList>
            <person name="Pearce S.L."/>
            <person name="Clarke D.F."/>
            <person name="East P.D."/>
            <person name="Elfekih S."/>
            <person name="Gordon K.H."/>
            <person name="Jermiin L.S."/>
            <person name="McGaughran A."/>
            <person name="Oakeshott J.G."/>
            <person name="Papanikolaou A."/>
            <person name="Perera O.P."/>
            <person name="Rane R.V."/>
            <person name="Richards S."/>
            <person name="Tay W.T."/>
            <person name="Walsh T.K."/>
            <person name="Anderson A."/>
            <person name="Anderson C.J."/>
            <person name="Asgari S."/>
            <person name="Board P.G."/>
            <person name="Bretschneider A."/>
            <person name="Campbell P.M."/>
            <person name="Chertemps T."/>
            <person name="Christeller J.T."/>
            <person name="Coppin C.W."/>
            <person name="Downes S.J."/>
            <person name="Duan G."/>
            <person name="Farnsworth C.A."/>
            <person name="Good R.T."/>
            <person name="Han L.B."/>
            <person name="Han Y.C."/>
            <person name="Hatje K."/>
            <person name="Horne I."/>
            <person name="Huang Y.P."/>
            <person name="Hughes D.S."/>
            <person name="Jacquin-Joly E."/>
            <person name="James W."/>
            <person name="Jhangiani S."/>
            <person name="Kollmar M."/>
            <person name="Kuwar S.S."/>
            <person name="Li S."/>
            <person name="Liu N.Y."/>
            <person name="Maibeche M.T."/>
            <person name="Miller J.R."/>
            <person name="Montagne N."/>
            <person name="Perry T."/>
            <person name="Qu J."/>
            <person name="Song S.V."/>
            <person name="Sutton G.G."/>
            <person name="Vogel H."/>
            <person name="Walenz B.P."/>
            <person name="Xu W."/>
            <person name="Zhang H.J."/>
            <person name="Zou Z."/>
            <person name="Batterham P."/>
            <person name="Edwards O.R."/>
            <person name="Feyereisen R."/>
            <person name="Gibbs R.A."/>
            <person name="Heckel D.G."/>
            <person name="McGrath A."/>
            <person name="Robin C."/>
            <person name="Scherer S.E."/>
            <person name="Worley K.C."/>
            <person name="Wu Y.D."/>
        </authorList>
    </citation>
    <scope>NUCLEOTIDE SEQUENCE [LARGE SCALE GENOMIC DNA]</scope>
    <source>
        <strain evidence="1">Harm_GR_Male_#8</strain>
        <tissue evidence="1">Whole organism</tissue>
    </source>
</reference>
<protein>
    <submittedName>
        <fullName evidence="1">Uncharacterized protein</fullName>
    </submittedName>
</protein>